<gene>
    <name evidence="1" type="ORF">EET67_09880</name>
</gene>
<reference evidence="1 2" key="1">
    <citation type="submission" date="2018-11" db="EMBL/GenBank/DDBJ databases">
        <title>Pseudaminobacter arsenicus sp. nov., an arsenic-resistant bacterium isolated from arsenic-rich aquifers.</title>
        <authorList>
            <person name="Mu Y."/>
        </authorList>
    </citation>
    <scope>NUCLEOTIDE SEQUENCE [LARGE SCALE GENOMIC DNA]</scope>
    <source>
        <strain evidence="1 2">CB3</strain>
    </source>
</reference>
<sequence length="486" mass="50997">MTDANRIRVTTVRETSLGETPTTPRMRTARLTGESLQYAPQFVQSQEIRDDRMNADPVKINETNQGAINFELSFPVDDSPMSDFIRSLMFNPWVNLPLRDNDGTADSVITDIGTVADTIEFTTGAAFVVGHLVRTTGFTTSANNKLARVTTGGATSLVAAGAGYVAEAAPAAAARVKVVGFEGAAADITALADGLGSTALDFTTLGLSVGQWIKIGGTGAAYRFATEACNGFARVTAIAAGKLTLDNLPTGWAADVGTGKTIRVFAGDQVKNGVTRTSLTIERGFMGQTTPTYIAQRGMVVAQAEMNFTSEQVISGSFTISGMTGEQSTTSLDDAPEAATTNAIMSANVNVGRIAEAGATVASPNWIRSLQLRANNNLRMISAVGNVGAVDIGVGDLTVELTLETYFGDNAMLAKLLAGTPSNVNARVTKNSQALIMALPRVTYTGGSPSAGQKNSDVMLPLTGMVSVDELTNAQLIFDRLEYFEA</sequence>
<dbReference type="RefSeq" id="WP_128626785.1">
    <property type="nucleotide sequence ID" value="NZ_RKST01000008.1"/>
</dbReference>
<proteinExistence type="predicted"/>
<dbReference type="OrthoDB" id="8048894at2"/>
<keyword evidence="2" id="KW-1185">Reference proteome</keyword>
<evidence type="ECO:0000313" key="2">
    <source>
        <dbReference type="Proteomes" id="UP000281647"/>
    </source>
</evidence>
<accession>A0A432V6W0</accession>
<evidence type="ECO:0008006" key="3">
    <source>
        <dbReference type="Google" id="ProtNLM"/>
    </source>
</evidence>
<comment type="caution">
    <text evidence="1">The sequence shown here is derived from an EMBL/GenBank/DDBJ whole genome shotgun (WGS) entry which is preliminary data.</text>
</comment>
<organism evidence="1 2">
    <name type="scientific">Borborobacter arsenicus</name>
    <dbReference type="NCBI Taxonomy" id="1851146"/>
    <lineage>
        <taxon>Bacteria</taxon>
        <taxon>Pseudomonadati</taxon>
        <taxon>Pseudomonadota</taxon>
        <taxon>Alphaproteobacteria</taxon>
        <taxon>Hyphomicrobiales</taxon>
        <taxon>Phyllobacteriaceae</taxon>
        <taxon>Borborobacter</taxon>
    </lineage>
</organism>
<dbReference type="Proteomes" id="UP000281647">
    <property type="component" value="Unassembled WGS sequence"/>
</dbReference>
<dbReference type="AlphaFoldDB" id="A0A432V6W0"/>
<dbReference type="InterPro" id="IPR044000">
    <property type="entry name" value="Phage_tube_2"/>
</dbReference>
<dbReference type="Pfam" id="PF18906">
    <property type="entry name" value="Phage_tube_2"/>
    <property type="match status" value="2"/>
</dbReference>
<protein>
    <recommendedName>
        <fullName evidence="3">Major tail tube protein</fullName>
    </recommendedName>
</protein>
<name>A0A432V6W0_9HYPH</name>
<evidence type="ECO:0000313" key="1">
    <source>
        <dbReference type="EMBL" id="RUM97914.1"/>
    </source>
</evidence>
<dbReference type="EMBL" id="RKST01000008">
    <property type="protein sequence ID" value="RUM97914.1"/>
    <property type="molecule type" value="Genomic_DNA"/>
</dbReference>